<dbReference type="EMBL" id="CM000642">
    <property type="protein sequence ID" value="EED92120.1"/>
    <property type="molecule type" value="Genomic_DNA"/>
</dbReference>
<evidence type="ECO:0000256" key="1">
    <source>
        <dbReference type="SAM" id="MobiDB-lite"/>
    </source>
</evidence>
<dbReference type="PANTHER" id="PTHR34203">
    <property type="entry name" value="METHYLTRANSFERASE, FKBM FAMILY PROTEIN"/>
    <property type="match status" value="1"/>
</dbReference>
<keyword evidence="4" id="KW-1185">Reference proteome</keyword>
<dbReference type="KEGG" id="tps:THAPSDRAFT_22846"/>
<dbReference type="HOGENOM" id="CLU_740805_0_0_1"/>
<dbReference type="PaxDb" id="35128-Thaps22846"/>
<feature type="domain" description="Methyltransferase FkbM" evidence="2">
    <location>
        <begin position="162"/>
        <end position="284"/>
    </location>
</feature>
<dbReference type="OMA" id="RCSHTYA"/>
<dbReference type="eggNOG" id="ENOG502SAVM">
    <property type="taxonomic scope" value="Eukaryota"/>
</dbReference>
<organism evidence="3 4">
    <name type="scientific">Thalassiosira pseudonana</name>
    <name type="common">Marine diatom</name>
    <name type="synonym">Cyclotella nana</name>
    <dbReference type="NCBI Taxonomy" id="35128"/>
    <lineage>
        <taxon>Eukaryota</taxon>
        <taxon>Sar</taxon>
        <taxon>Stramenopiles</taxon>
        <taxon>Ochrophyta</taxon>
        <taxon>Bacillariophyta</taxon>
        <taxon>Coscinodiscophyceae</taxon>
        <taxon>Thalassiosirophycidae</taxon>
        <taxon>Thalassiosirales</taxon>
        <taxon>Thalassiosiraceae</taxon>
        <taxon>Thalassiosira</taxon>
    </lineage>
</organism>
<dbReference type="Pfam" id="PF05050">
    <property type="entry name" value="Methyltransf_21"/>
    <property type="match status" value="1"/>
</dbReference>
<dbReference type="GeneID" id="7445204"/>
<protein>
    <recommendedName>
        <fullName evidence="2">Methyltransferase FkbM domain-containing protein</fullName>
    </recommendedName>
</protein>
<reference evidence="3 4" key="1">
    <citation type="journal article" date="2004" name="Science">
        <title>The genome of the diatom Thalassiosira pseudonana: ecology, evolution, and metabolism.</title>
        <authorList>
            <person name="Armbrust E.V."/>
            <person name="Berges J.A."/>
            <person name="Bowler C."/>
            <person name="Green B.R."/>
            <person name="Martinez D."/>
            <person name="Putnam N.H."/>
            <person name="Zhou S."/>
            <person name="Allen A.E."/>
            <person name="Apt K.E."/>
            <person name="Bechner M."/>
            <person name="Brzezinski M.A."/>
            <person name="Chaal B.K."/>
            <person name="Chiovitti A."/>
            <person name="Davis A.K."/>
            <person name="Demarest M.S."/>
            <person name="Detter J.C."/>
            <person name="Glavina T."/>
            <person name="Goodstein D."/>
            <person name="Hadi M.Z."/>
            <person name="Hellsten U."/>
            <person name="Hildebrand M."/>
            <person name="Jenkins B.D."/>
            <person name="Jurka J."/>
            <person name="Kapitonov V.V."/>
            <person name="Kroger N."/>
            <person name="Lau W.W."/>
            <person name="Lane T.W."/>
            <person name="Larimer F.W."/>
            <person name="Lippmeier J.C."/>
            <person name="Lucas S."/>
            <person name="Medina M."/>
            <person name="Montsant A."/>
            <person name="Obornik M."/>
            <person name="Parker M.S."/>
            <person name="Palenik B."/>
            <person name="Pazour G.J."/>
            <person name="Richardson P.M."/>
            <person name="Rynearson T.A."/>
            <person name="Saito M.A."/>
            <person name="Schwartz D.C."/>
            <person name="Thamatrakoln K."/>
            <person name="Valentin K."/>
            <person name="Vardi A."/>
            <person name="Wilkerson F.P."/>
            <person name="Rokhsar D.S."/>
        </authorList>
    </citation>
    <scope>NUCLEOTIDE SEQUENCE [LARGE SCALE GENOMIC DNA]</scope>
    <source>
        <strain evidence="3 4">CCMP1335</strain>
    </source>
</reference>
<sequence length="374" mass="42371">MSQIVVKDEVASQPQQQSSQPTKVEQCTAEQLATIKKQLPPDDCLKNKGQPWGQRCSHTYATRCPDAVWLEDFYTDIHKRRQTKDSFLGIFVGCNKGMDAVNAMRMGSGDATFDKDLWVEAMTQGGKRTLGNSVCAQTTTPQFALPDDTELEPPSFSQLHCIEPMPITADALTRSAQQLAWDDKGFVVTHAAISKTDGSIPFARGDKVGEENKGIGNCKDCVDVPMYSLNTYVSNFIPDESIPINYLSVDVEGFDMDVLLGGADHALPRVHYLEFEYNWMGSWKNQPLSTNIEWLDEQGFTCYWAGFDNMIWRITKCFLDHYDVHFWSNVACVNRNVDDVRDVANSMERLFLETVARKDEVVMDYEHRWKGQNE</sequence>
<proteinExistence type="predicted"/>
<dbReference type="Proteomes" id="UP000001449">
    <property type="component" value="Chromosome 5"/>
</dbReference>
<accession>B8C3H1</accession>
<name>B8C3H1_THAPS</name>
<gene>
    <name evidence="3" type="ORF">THAPSDRAFT_22846</name>
</gene>
<feature type="region of interest" description="Disordered" evidence="1">
    <location>
        <begin position="1"/>
        <end position="25"/>
    </location>
</feature>
<dbReference type="InterPro" id="IPR006342">
    <property type="entry name" value="FkbM_mtfrase"/>
</dbReference>
<dbReference type="InterPro" id="IPR052514">
    <property type="entry name" value="SAM-dependent_MTase"/>
</dbReference>
<dbReference type="PANTHER" id="PTHR34203:SF15">
    <property type="entry name" value="SLL1173 PROTEIN"/>
    <property type="match status" value="1"/>
</dbReference>
<feature type="compositionally biased region" description="Basic and acidic residues" evidence="1">
    <location>
        <begin position="1"/>
        <end position="10"/>
    </location>
</feature>
<evidence type="ECO:0000313" key="4">
    <source>
        <dbReference type="Proteomes" id="UP000001449"/>
    </source>
</evidence>
<dbReference type="SUPFAM" id="SSF53335">
    <property type="entry name" value="S-adenosyl-L-methionine-dependent methyltransferases"/>
    <property type="match status" value="1"/>
</dbReference>
<reference evidence="3 4" key="2">
    <citation type="journal article" date="2008" name="Nature">
        <title>The Phaeodactylum genome reveals the evolutionary history of diatom genomes.</title>
        <authorList>
            <person name="Bowler C."/>
            <person name="Allen A.E."/>
            <person name="Badger J.H."/>
            <person name="Grimwood J."/>
            <person name="Jabbari K."/>
            <person name="Kuo A."/>
            <person name="Maheswari U."/>
            <person name="Martens C."/>
            <person name="Maumus F."/>
            <person name="Otillar R.P."/>
            <person name="Rayko E."/>
            <person name="Salamov A."/>
            <person name="Vandepoele K."/>
            <person name="Beszteri B."/>
            <person name="Gruber A."/>
            <person name="Heijde M."/>
            <person name="Katinka M."/>
            <person name="Mock T."/>
            <person name="Valentin K."/>
            <person name="Verret F."/>
            <person name="Berges J.A."/>
            <person name="Brownlee C."/>
            <person name="Cadoret J.P."/>
            <person name="Chiovitti A."/>
            <person name="Choi C.J."/>
            <person name="Coesel S."/>
            <person name="De Martino A."/>
            <person name="Detter J.C."/>
            <person name="Durkin C."/>
            <person name="Falciatore A."/>
            <person name="Fournet J."/>
            <person name="Haruta M."/>
            <person name="Huysman M.J."/>
            <person name="Jenkins B.D."/>
            <person name="Jiroutova K."/>
            <person name="Jorgensen R.E."/>
            <person name="Joubert Y."/>
            <person name="Kaplan A."/>
            <person name="Kroger N."/>
            <person name="Kroth P.G."/>
            <person name="La Roche J."/>
            <person name="Lindquist E."/>
            <person name="Lommer M."/>
            <person name="Martin-Jezequel V."/>
            <person name="Lopez P.J."/>
            <person name="Lucas S."/>
            <person name="Mangogna M."/>
            <person name="McGinnis K."/>
            <person name="Medlin L.K."/>
            <person name="Montsant A."/>
            <person name="Oudot-Le Secq M.P."/>
            <person name="Napoli C."/>
            <person name="Obornik M."/>
            <person name="Parker M.S."/>
            <person name="Petit J.L."/>
            <person name="Porcel B.M."/>
            <person name="Poulsen N."/>
            <person name="Robison M."/>
            <person name="Rychlewski L."/>
            <person name="Rynearson T.A."/>
            <person name="Schmutz J."/>
            <person name="Shapiro H."/>
            <person name="Siaut M."/>
            <person name="Stanley M."/>
            <person name="Sussman M.R."/>
            <person name="Taylor A.R."/>
            <person name="Vardi A."/>
            <person name="von Dassow P."/>
            <person name="Vyverman W."/>
            <person name="Willis A."/>
            <person name="Wyrwicz L.S."/>
            <person name="Rokhsar D.S."/>
            <person name="Weissenbach J."/>
            <person name="Armbrust E.V."/>
            <person name="Green B.R."/>
            <person name="Van de Peer Y."/>
            <person name="Grigoriev I.V."/>
        </authorList>
    </citation>
    <scope>NUCLEOTIDE SEQUENCE [LARGE SCALE GENOMIC DNA]</scope>
    <source>
        <strain evidence="3 4">CCMP1335</strain>
    </source>
</reference>
<evidence type="ECO:0000259" key="2">
    <source>
        <dbReference type="Pfam" id="PF05050"/>
    </source>
</evidence>
<dbReference type="GO" id="GO:0008171">
    <property type="term" value="F:O-methyltransferase activity"/>
    <property type="evidence" value="ECO:0000318"/>
    <property type="project" value="GO_Central"/>
</dbReference>
<feature type="compositionally biased region" description="Low complexity" evidence="1">
    <location>
        <begin position="12"/>
        <end position="21"/>
    </location>
</feature>
<dbReference type="InterPro" id="IPR029063">
    <property type="entry name" value="SAM-dependent_MTases_sf"/>
</dbReference>
<evidence type="ECO:0000313" key="3">
    <source>
        <dbReference type="EMBL" id="EED92120.1"/>
    </source>
</evidence>
<dbReference type="RefSeq" id="XP_002290368.1">
    <property type="nucleotide sequence ID" value="XM_002290332.1"/>
</dbReference>
<dbReference type="InParanoid" id="B8C3H1"/>
<dbReference type="AlphaFoldDB" id="B8C3H1"/>
<dbReference type="Gene3D" id="3.40.50.150">
    <property type="entry name" value="Vaccinia Virus protein VP39"/>
    <property type="match status" value="1"/>
</dbReference>